<proteinExistence type="predicted"/>
<organism evidence="1 2">
    <name type="scientific">Marasmius crinis-equi</name>
    <dbReference type="NCBI Taxonomy" id="585013"/>
    <lineage>
        <taxon>Eukaryota</taxon>
        <taxon>Fungi</taxon>
        <taxon>Dikarya</taxon>
        <taxon>Basidiomycota</taxon>
        <taxon>Agaricomycotina</taxon>
        <taxon>Agaricomycetes</taxon>
        <taxon>Agaricomycetidae</taxon>
        <taxon>Agaricales</taxon>
        <taxon>Marasmiineae</taxon>
        <taxon>Marasmiaceae</taxon>
        <taxon>Marasmius</taxon>
    </lineage>
</organism>
<protein>
    <submittedName>
        <fullName evidence="1">Uncharacterized protein</fullName>
    </submittedName>
</protein>
<reference evidence="1 2" key="1">
    <citation type="submission" date="2024-02" db="EMBL/GenBank/DDBJ databases">
        <title>A draft genome for the cacao thread blight pathogen Marasmius crinis-equi.</title>
        <authorList>
            <person name="Cohen S.P."/>
            <person name="Baruah I.K."/>
            <person name="Amoako-Attah I."/>
            <person name="Bukari Y."/>
            <person name="Meinhardt L.W."/>
            <person name="Bailey B.A."/>
        </authorList>
    </citation>
    <scope>NUCLEOTIDE SEQUENCE [LARGE SCALE GENOMIC DNA]</scope>
    <source>
        <strain evidence="1 2">GH-76</strain>
    </source>
</reference>
<gene>
    <name evidence="1" type="ORF">V5O48_000340</name>
</gene>
<sequence>MDGSPQIGKAGSFTLRAPADVATEPDNELFLKYGSHCNRVLFVEYGFVLPHSETEQTPYEVGVDDMVEAMFQEKGDLGLWAKSMLETEGYWQDYTLHVSGPSYRLVTALRLYAMIISNAPPATGSPTAFLAPWTATITGQSDCVSDDNESQWVQLLVNKICHPIIKRAENGVKKSLDENEGTELSECIRVLWEEEQYVALCICERVRNGDELA</sequence>
<accession>A0ABR3G1N7</accession>
<evidence type="ECO:0000313" key="1">
    <source>
        <dbReference type="EMBL" id="KAL0581758.1"/>
    </source>
</evidence>
<dbReference type="Gene3D" id="3.90.1410.10">
    <property type="entry name" value="set domain protein methyltransferase, domain 1"/>
    <property type="match status" value="1"/>
</dbReference>
<name>A0ABR3G1N7_9AGAR</name>
<evidence type="ECO:0000313" key="2">
    <source>
        <dbReference type="Proteomes" id="UP001465976"/>
    </source>
</evidence>
<comment type="caution">
    <text evidence="1">The sequence shown here is derived from an EMBL/GenBank/DDBJ whole genome shotgun (WGS) entry which is preliminary data.</text>
</comment>
<dbReference type="EMBL" id="JBAHYK010000005">
    <property type="protein sequence ID" value="KAL0581758.1"/>
    <property type="molecule type" value="Genomic_DNA"/>
</dbReference>
<dbReference type="Proteomes" id="UP001465976">
    <property type="component" value="Unassembled WGS sequence"/>
</dbReference>
<keyword evidence="2" id="KW-1185">Reference proteome</keyword>